<proteinExistence type="predicted"/>
<accession>A0AA43QM70</accession>
<dbReference type="AlphaFoldDB" id="A0AA43QM70"/>
<name>A0AA43QM70_9LECA</name>
<protein>
    <submittedName>
        <fullName evidence="1">Uncharacterized protein</fullName>
    </submittedName>
</protein>
<comment type="caution">
    <text evidence="1">The sequence shown here is derived from an EMBL/GenBank/DDBJ whole genome shotgun (WGS) entry which is preliminary data.</text>
</comment>
<evidence type="ECO:0000313" key="1">
    <source>
        <dbReference type="EMBL" id="MDI1488169.1"/>
    </source>
</evidence>
<dbReference type="EMBL" id="JAPUFD010000007">
    <property type="protein sequence ID" value="MDI1488169.1"/>
    <property type="molecule type" value="Genomic_DNA"/>
</dbReference>
<dbReference type="Proteomes" id="UP001161017">
    <property type="component" value="Unassembled WGS sequence"/>
</dbReference>
<organism evidence="1 2">
    <name type="scientific">Ramalina farinacea</name>
    <dbReference type="NCBI Taxonomy" id="258253"/>
    <lineage>
        <taxon>Eukaryota</taxon>
        <taxon>Fungi</taxon>
        <taxon>Dikarya</taxon>
        <taxon>Ascomycota</taxon>
        <taxon>Pezizomycotina</taxon>
        <taxon>Lecanoromycetes</taxon>
        <taxon>OSLEUM clade</taxon>
        <taxon>Lecanoromycetidae</taxon>
        <taxon>Lecanorales</taxon>
        <taxon>Lecanorineae</taxon>
        <taxon>Ramalinaceae</taxon>
        <taxon>Ramalina</taxon>
    </lineage>
</organism>
<reference evidence="1" key="1">
    <citation type="journal article" date="2023" name="Genome Biol. Evol.">
        <title>First Whole Genome Sequence and Flow Cytometry Genome Size Data for the Lichen-Forming Fungus Ramalina farinacea (Ascomycota).</title>
        <authorList>
            <person name="Llewellyn T."/>
            <person name="Mian S."/>
            <person name="Hill R."/>
            <person name="Leitch I.J."/>
            <person name="Gaya E."/>
        </authorList>
    </citation>
    <scope>NUCLEOTIDE SEQUENCE</scope>
    <source>
        <strain evidence="1">LIQ254RAFAR</strain>
    </source>
</reference>
<gene>
    <name evidence="1" type="ORF">OHK93_007443</name>
</gene>
<evidence type="ECO:0000313" key="2">
    <source>
        <dbReference type="Proteomes" id="UP001161017"/>
    </source>
</evidence>
<sequence>MGQPQSKAYRKASGKFGKKHCKDLLANPPPLILSEENKERLSKSKQRLINEILPALRHREERGEGFLLGVSPTTLETWEIVEAKLLYLLEQWTAMQTPEALAIPSKEDAAPFVILEWALAREFQIVLLSDKGSGRNIPYERRKFVSQHQVEYGAPELVAYNAVCALHKYAEKWGWTTDEKFGELLGIHEMNEREKIYEKWVADLPKWFYTGSGRPTIFHH</sequence>
<keyword evidence="2" id="KW-1185">Reference proteome</keyword>